<sequence length="229" mass="25590">GPARRPPQAVLDQLKTINKSLKLGQMLCRSRSPDFLLDIIQRQGASQSMPWLADLVQSSEGSLDVLPVQCLCEFLLMEKPRKAGKVGEGSKELDKKMVFRGSTIVFSKTMTIPKISRRGLEKVLSMEYFSEETQPPVLSVDTDAAMETTLEDLSSFPEVSGSKLKSSFSWLLIHLPNLPYFENVRSICCFALRQCCQVEIAPLRLQAYLVFLAEHTGGPLEMDFSDTLL</sequence>
<dbReference type="HOGENOM" id="CLU_1212434_0_0_1"/>
<dbReference type="EMBL" id="DS476484">
    <property type="protein sequence ID" value="EDO26218.1"/>
    <property type="molecule type" value="Genomic_DNA"/>
</dbReference>
<reference evidence="2 3" key="1">
    <citation type="journal article" date="2007" name="Science">
        <title>Sea anemone genome reveals ancestral eumetazoan gene repertoire and genomic organization.</title>
        <authorList>
            <person name="Putnam N.H."/>
            <person name="Srivastava M."/>
            <person name="Hellsten U."/>
            <person name="Dirks B."/>
            <person name="Chapman J."/>
            <person name="Salamov A."/>
            <person name="Terry A."/>
            <person name="Shapiro H."/>
            <person name="Lindquist E."/>
            <person name="Kapitonov V.V."/>
            <person name="Jurka J."/>
            <person name="Genikhovich G."/>
            <person name="Grigoriev I.V."/>
            <person name="Lucas S.M."/>
            <person name="Steele R.E."/>
            <person name="Finnerty J.R."/>
            <person name="Technau U."/>
            <person name="Martindale M.Q."/>
            <person name="Rokhsar D.S."/>
        </authorList>
    </citation>
    <scope>NUCLEOTIDE SEQUENCE [LARGE SCALE GENOMIC DNA]</scope>
    <source>
        <strain evidence="3">CH2 X CH6</strain>
    </source>
</reference>
<dbReference type="Proteomes" id="UP000001593">
    <property type="component" value="Unassembled WGS sequence"/>
</dbReference>
<dbReference type="PANTHER" id="PTHR21224:SF1">
    <property type="entry name" value="INTEGRATOR COMPLEX SUBUNIT 1"/>
    <property type="match status" value="1"/>
</dbReference>
<evidence type="ECO:0000313" key="2">
    <source>
        <dbReference type="EMBL" id="EDO26218.1"/>
    </source>
</evidence>
<dbReference type="STRING" id="45351.A7TCK4"/>
<dbReference type="InterPro" id="IPR053966">
    <property type="entry name" value="INTS1_INTS2-bd"/>
</dbReference>
<dbReference type="InterPro" id="IPR038902">
    <property type="entry name" value="INTS1"/>
</dbReference>
<evidence type="ECO:0000313" key="3">
    <source>
        <dbReference type="Proteomes" id="UP000001593"/>
    </source>
</evidence>
<evidence type="ECO:0000259" key="1">
    <source>
        <dbReference type="Pfam" id="PF22929"/>
    </source>
</evidence>
<feature type="non-terminal residue" evidence="2">
    <location>
        <position position="1"/>
    </location>
</feature>
<feature type="non-terminal residue" evidence="2">
    <location>
        <position position="229"/>
    </location>
</feature>
<dbReference type="eggNOG" id="KOG4596">
    <property type="taxonomic scope" value="Eukaryota"/>
</dbReference>
<dbReference type="Pfam" id="PF22929">
    <property type="entry name" value="INTS1_INTS2-bd"/>
    <property type="match status" value="1"/>
</dbReference>
<accession>A7TCK4</accession>
<dbReference type="GO" id="GO:0034474">
    <property type="term" value="P:U2 snRNA 3'-end processing"/>
    <property type="evidence" value="ECO:0007669"/>
    <property type="project" value="InterPro"/>
</dbReference>
<dbReference type="PANTHER" id="PTHR21224">
    <property type="entry name" value="INTEGRATOR COMPLEX SUBUNIT 1"/>
    <property type="match status" value="1"/>
</dbReference>
<dbReference type="InParanoid" id="A7TCK4"/>
<proteinExistence type="predicted"/>
<dbReference type="PhylomeDB" id="A7TCK4"/>
<dbReference type="AlphaFoldDB" id="A7TCK4"/>
<feature type="domain" description="Integrator complex subunit 1 INTS2-binding" evidence="1">
    <location>
        <begin position="157"/>
        <end position="226"/>
    </location>
</feature>
<dbReference type="GO" id="GO:0032039">
    <property type="term" value="C:integrator complex"/>
    <property type="evidence" value="ECO:0007669"/>
    <property type="project" value="InterPro"/>
</dbReference>
<gene>
    <name evidence="2" type="ORF">NEMVEDRAFT_v1g225280</name>
</gene>
<keyword evidence="3" id="KW-1185">Reference proteome</keyword>
<organism evidence="2 3">
    <name type="scientific">Nematostella vectensis</name>
    <name type="common">Starlet sea anemone</name>
    <dbReference type="NCBI Taxonomy" id="45351"/>
    <lineage>
        <taxon>Eukaryota</taxon>
        <taxon>Metazoa</taxon>
        <taxon>Cnidaria</taxon>
        <taxon>Anthozoa</taxon>
        <taxon>Hexacorallia</taxon>
        <taxon>Actiniaria</taxon>
        <taxon>Edwardsiidae</taxon>
        <taxon>Nematostella</taxon>
    </lineage>
</organism>
<protein>
    <recommendedName>
        <fullName evidence="1">Integrator complex subunit 1 INTS2-binding domain-containing protein</fullName>
    </recommendedName>
</protein>
<name>A7TCK4_NEMVE</name>